<dbReference type="AlphaFoldDB" id="A0A2P4Q105"/>
<keyword evidence="1" id="KW-0812">Transmembrane</keyword>
<evidence type="ECO:0000256" key="1">
    <source>
        <dbReference type="SAM" id="Phobius"/>
    </source>
</evidence>
<name>A0A2P4Q105_RHIID</name>
<dbReference type="EMBL" id="AUPC02000109">
    <property type="protein sequence ID" value="POG71323.1"/>
    <property type="molecule type" value="Genomic_DNA"/>
</dbReference>
<proteinExistence type="predicted"/>
<accession>A0A2P4Q105</accession>
<feature type="transmembrane region" description="Helical" evidence="1">
    <location>
        <begin position="61"/>
        <end position="79"/>
    </location>
</feature>
<keyword evidence="3" id="KW-1185">Reference proteome</keyword>
<reference evidence="2 3" key="2">
    <citation type="journal article" date="2018" name="New Phytol.">
        <title>High intraspecific genome diversity in the model arbuscular mycorrhizal symbiont Rhizophagus irregularis.</title>
        <authorList>
            <person name="Chen E.C.H."/>
            <person name="Morin E."/>
            <person name="Beaudet D."/>
            <person name="Noel J."/>
            <person name="Yildirir G."/>
            <person name="Ndikumana S."/>
            <person name="Charron P."/>
            <person name="St-Onge C."/>
            <person name="Giorgi J."/>
            <person name="Kruger M."/>
            <person name="Marton T."/>
            <person name="Ropars J."/>
            <person name="Grigoriev I.V."/>
            <person name="Hainaut M."/>
            <person name="Henrissat B."/>
            <person name="Roux C."/>
            <person name="Martin F."/>
            <person name="Corradi N."/>
        </authorList>
    </citation>
    <scope>NUCLEOTIDE SEQUENCE [LARGE SCALE GENOMIC DNA]</scope>
    <source>
        <strain evidence="2 3">DAOM 197198</strain>
    </source>
</reference>
<gene>
    <name evidence="2" type="ORF">GLOIN_2v1606678</name>
</gene>
<feature type="transmembrane region" description="Helical" evidence="1">
    <location>
        <begin position="30"/>
        <end position="49"/>
    </location>
</feature>
<reference evidence="2 3" key="1">
    <citation type="journal article" date="2013" name="Proc. Natl. Acad. Sci. U.S.A.">
        <title>Genome of an arbuscular mycorrhizal fungus provides insight into the oldest plant symbiosis.</title>
        <authorList>
            <person name="Tisserant E."/>
            <person name="Malbreil M."/>
            <person name="Kuo A."/>
            <person name="Kohler A."/>
            <person name="Symeonidi A."/>
            <person name="Balestrini R."/>
            <person name="Charron P."/>
            <person name="Duensing N."/>
            <person name="Frei Dit Frey N."/>
            <person name="Gianinazzi-Pearson V."/>
            <person name="Gilbert L.B."/>
            <person name="Handa Y."/>
            <person name="Herr J.R."/>
            <person name="Hijri M."/>
            <person name="Koul R."/>
            <person name="Kawaguchi M."/>
            <person name="Krajinski F."/>
            <person name="Lammers P.J."/>
            <person name="Masclaux F.G."/>
            <person name="Murat C."/>
            <person name="Morin E."/>
            <person name="Ndikumana S."/>
            <person name="Pagni M."/>
            <person name="Petitpierre D."/>
            <person name="Requena N."/>
            <person name="Rosikiewicz P."/>
            <person name="Riley R."/>
            <person name="Saito K."/>
            <person name="San Clemente H."/>
            <person name="Shapiro H."/>
            <person name="van Tuinen D."/>
            <person name="Becard G."/>
            <person name="Bonfante P."/>
            <person name="Paszkowski U."/>
            <person name="Shachar-Hill Y.Y."/>
            <person name="Tuskan G.A."/>
            <person name="Young P.W."/>
            <person name="Sanders I.R."/>
            <person name="Henrissat B."/>
            <person name="Rensing S.A."/>
            <person name="Grigoriev I.V."/>
            <person name="Corradi N."/>
            <person name="Roux C."/>
            <person name="Martin F."/>
        </authorList>
    </citation>
    <scope>NUCLEOTIDE SEQUENCE [LARGE SCALE GENOMIC DNA]</scope>
    <source>
        <strain evidence="2 3">DAOM 197198</strain>
    </source>
</reference>
<sequence>MTKYFFRHVFHTHNFVRNKYNLNVSYNPHAVGFLLCSTYFSHQAFFLVCIHRLDYFSDGSLVVFVSICDLICNILLKFASC</sequence>
<protein>
    <submittedName>
        <fullName evidence="2">Uncharacterized protein</fullName>
    </submittedName>
</protein>
<dbReference type="Proteomes" id="UP000018888">
    <property type="component" value="Unassembled WGS sequence"/>
</dbReference>
<comment type="caution">
    <text evidence="2">The sequence shown here is derived from an EMBL/GenBank/DDBJ whole genome shotgun (WGS) entry which is preliminary data.</text>
</comment>
<organism evidence="2 3">
    <name type="scientific">Rhizophagus irregularis (strain DAOM 181602 / DAOM 197198 / MUCL 43194)</name>
    <name type="common">Arbuscular mycorrhizal fungus</name>
    <name type="synonym">Glomus intraradices</name>
    <dbReference type="NCBI Taxonomy" id="747089"/>
    <lineage>
        <taxon>Eukaryota</taxon>
        <taxon>Fungi</taxon>
        <taxon>Fungi incertae sedis</taxon>
        <taxon>Mucoromycota</taxon>
        <taxon>Glomeromycotina</taxon>
        <taxon>Glomeromycetes</taxon>
        <taxon>Glomerales</taxon>
        <taxon>Glomeraceae</taxon>
        <taxon>Rhizophagus</taxon>
    </lineage>
</organism>
<keyword evidence="1" id="KW-0472">Membrane</keyword>
<evidence type="ECO:0000313" key="3">
    <source>
        <dbReference type="Proteomes" id="UP000018888"/>
    </source>
</evidence>
<evidence type="ECO:0000313" key="2">
    <source>
        <dbReference type="EMBL" id="POG71323.1"/>
    </source>
</evidence>
<keyword evidence="1" id="KW-1133">Transmembrane helix</keyword>